<feature type="compositionally biased region" description="Gly residues" evidence="2">
    <location>
        <begin position="148"/>
        <end position="162"/>
    </location>
</feature>
<feature type="domain" description="Phosphoribosyltransferase" evidence="3">
    <location>
        <begin position="599"/>
        <end position="656"/>
    </location>
</feature>
<dbReference type="InterPro" id="IPR029057">
    <property type="entry name" value="PRTase-like"/>
</dbReference>
<protein>
    <recommendedName>
        <fullName evidence="3">Phosphoribosyltransferase domain-containing protein</fullName>
    </recommendedName>
</protein>
<reference evidence="4 5" key="1">
    <citation type="submission" date="2018-11" db="EMBL/GenBank/DDBJ databases">
        <title>Whole genome sequence of Streptomyces chrestomyceticus NBRC 13444(T).</title>
        <authorList>
            <person name="Komaki H."/>
            <person name="Tamura T."/>
        </authorList>
    </citation>
    <scope>NUCLEOTIDE SEQUENCE [LARGE SCALE GENOMIC DNA]</scope>
    <source>
        <strain evidence="4 5">NBRC 13444</strain>
    </source>
</reference>
<proteinExistence type="inferred from homology"/>
<dbReference type="PANTHER" id="PTHR47505:SF1">
    <property type="entry name" value="DNA UTILIZATION PROTEIN YHGH"/>
    <property type="match status" value="1"/>
</dbReference>
<feature type="compositionally biased region" description="Gly residues" evidence="2">
    <location>
        <begin position="240"/>
        <end position="251"/>
    </location>
</feature>
<evidence type="ECO:0000313" key="5">
    <source>
        <dbReference type="Proteomes" id="UP000287830"/>
    </source>
</evidence>
<feature type="compositionally biased region" description="Gly residues" evidence="2">
    <location>
        <begin position="280"/>
        <end position="302"/>
    </location>
</feature>
<feature type="region of interest" description="Disordered" evidence="2">
    <location>
        <begin position="453"/>
        <end position="535"/>
    </location>
</feature>
<dbReference type="Gene3D" id="3.40.50.2020">
    <property type="match status" value="1"/>
</dbReference>
<dbReference type="AlphaFoldDB" id="A0A7U9PYC9"/>
<feature type="region of interest" description="Disordered" evidence="2">
    <location>
        <begin position="39"/>
        <end position="61"/>
    </location>
</feature>
<gene>
    <name evidence="4" type="ORF">OEIGOIKO_05070</name>
</gene>
<feature type="region of interest" description="Disordered" evidence="2">
    <location>
        <begin position="378"/>
        <end position="409"/>
    </location>
</feature>
<feature type="compositionally biased region" description="Gly residues" evidence="2">
    <location>
        <begin position="345"/>
        <end position="357"/>
    </location>
</feature>
<feature type="compositionally biased region" description="Low complexity" evidence="2">
    <location>
        <begin position="496"/>
        <end position="535"/>
    </location>
</feature>
<dbReference type="PANTHER" id="PTHR47505">
    <property type="entry name" value="DNA UTILIZATION PROTEIN YHGH"/>
    <property type="match status" value="1"/>
</dbReference>
<feature type="compositionally biased region" description="Gly residues" evidence="2">
    <location>
        <begin position="40"/>
        <end position="51"/>
    </location>
</feature>
<dbReference type="InterPro" id="IPR051910">
    <property type="entry name" value="ComF/GntX_DNA_util-trans"/>
</dbReference>
<dbReference type="SUPFAM" id="SSF53271">
    <property type="entry name" value="PRTase-like"/>
    <property type="match status" value="1"/>
</dbReference>
<evidence type="ECO:0000259" key="3">
    <source>
        <dbReference type="Pfam" id="PF00156"/>
    </source>
</evidence>
<comment type="similarity">
    <text evidence="1">Belongs to the ComF/GntX family.</text>
</comment>
<dbReference type="Proteomes" id="UP000287830">
    <property type="component" value="Unassembled WGS sequence"/>
</dbReference>
<feature type="compositionally biased region" description="Low complexity" evidence="2">
    <location>
        <begin position="186"/>
        <end position="220"/>
    </location>
</feature>
<organism evidence="4 5">
    <name type="scientific">Streptomyces chrestomyceticus JCM 4735</name>
    <dbReference type="NCBI Taxonomy" id="1306181"/>
    <lineage>
        <taxon>Bacteria</taxon>
        <taxon>Bacillati</taxon>
        <taxon>Actinomycetota</taxon>
        <taxon>Actinomycetes</taxon>
        <taxon>Kitasatosporales</taxon>
        <taxon>Streptomycetaceae</taxon>
        <taxon>Streptomyces</taxon>
    </lineage>
</organism>
<feature type="region of interest" description="Disordered" evidence="2">
    <location>
        <begin position="341"/>
        <end position="360"/>
    </location>
</feature>
<evidence type="ECO:0000313" key="4">
    <source>
        <dbReference type="EMBL" id="GCD37282.1"/>
    </source>
</evidence>
<sequence length="663" mass="63729">MRGVWREITGLVLPVDCAGCGLPRTELCEDCHKALIRGARGSGGGGGGGPRGPRRVRPRPVPPGLPPTCAAAPYADEVRAVLLAHKERGALRLAVPLGQALAGAVRGLWARGGPLSSYGGEAGAGGGSGGGGELWAGRWSGAGVSAGIGGGLWPGGEPGGRGAAASGGEPGGRGAALSDGEPGVRGAALSGGEPGASGAAASGAELEGSGADTSGAESEGSGAGMSGGEPRSGWRTGLWAGCGPGAGGGRQPSGQLRPGGEHQPSGELRPGGEPQPGGEAQSGGEPGAQPGGGPSVQVGGGPEAQPGGARPLDGASGPGEVAGAGAAGCVRLAGGELCSAESVRGGAGGVRGAGGETRSGWVGDQVRFRLVSGGVAGAAGSEPVQGCPRQPRGQVGRAGHPAGRDSRGDFPRAAAGDLCGTRACPGGGAGCSGAVWSGVECPRAGGGALDLTGSGRPGEPGTAEGPCGCLRPLDDGGGSALPRAVSGPPGQPHPAAPAATLGAPTVTGPSAHIAPTATTHPTRSARPTHPTTPLLLIPVPSARRAVAGRGHDPVRRIALAAARDLRREGVPVRVLCVLRQRRTVADQAGLSARQRVANVSGALTVVPGAVRLLAVAPVVLVDDLLTTGASLAEAARAVRAAGGKVVGAGVVAAPRSAFEINWN</sequence>
<feature type="region of interest" description="Disordered" evidence="2">
    <location>
        <begin position="148"/>
        <end position="319"/>
    </location>
</feature>
<comment type="caution">
    <text evidence="4">The sequence shown here is derived from an EMBL/GenBank/DDBJ whole genome shotgun (WGS) entry which is preliminary data.</text>
</comment>
<name>A0A7U9PYC9_9ACTN</name>
<accession>A0A7U9PYC9</accession>
<dbReference type="Pfam" id="PF00156">
    <property type="entry name" value="Pribosyltran"/>
    <property type="match status" value="1"/>
</dbReference>
<dbReference type="EMBL" id="BHZC01000001">
    <property type="protein sequence ID" value="GCD37282.1"/>
    <property type="molecule type" value="Genomic_DNA"/>
</dbReference>
<evidence type="ECO:0000256" key="1">
    <source>
        <dbReference type="ARBA" id="ARBA00008007"/>
    </source>
</evidence>
<evidence type="ECO:0000256" key="2">
    <source>
        <dbReference type="SAM" id="MobiDB-lite"/>
    </source>
</evidence>
<dbReference type="InterPro" id="IPR000836">
    <property type="entry name" value="PRTase_dom"/>
</dbReference>